<sequence>MKLVYTEQSLVSLEEALNFIAHKVSHEKLIEIRNEILDAADSLLLQPLQGRTEPYLEHLNLGHRRLIVSHYKIIYRVIGEAIYITDIFDSRQDPAKMKG</sequence>
<dbReference type="STRING" id="1168035.SAMN05444280_14021"/>
<dbReference type="Proteomes" id="UP000184050">
    <property type="component" value="Unassembled WGS sequence"/>
</dbReference>
<dbReference type="RefSeq" id="WP_073173263.1">
    <property type="nucleotide sequence ID" value="NZ_FQZE01000040.1"/>
</dbReference>
<keyword evidence="3" id="KW-1185">Reference proteome</keyword>
<evidence type="ECO:0000256" key="1">
    <source>
        <dbReference type="ARBA" id="ARBA00022649"/>
    </source>
</evidence>
<dbReference type="OrthoDB" id="5574284at2"/>
<gene>
    <name evidence="2" type="ORF">SAMN05444280_14021</name>
</gene>
<evidence type="ECO:0000313" key="2">
    <source>
        <dbReference type="EMBL" id="SHJ91862.1"/>
    </source>
</evidence>
<dbReference type="Pfam" id="PF05016">
    <property type="entry name" value="ParE_toxin"/>
    <property type="match status" value="1"/>
</dbReference>
<dbReference type="SUPFAM" id="SSF143011">
    <property type="entry name" value="RelE-like"/>
    <property type="match status" value="1"/>
</dbReference>
<proteinExistence type="predicted"/>
<evidence type="ECO:0000313" key="3">
    <source>
        <dbReference type="Proteomes" id="UP000184050"/>
    </source>
</evidence>
<dbReference type="Gene3D" id="3.30.2310.20">
    <property type="entry name" value="RelE-like"/>
    <property type="match status" value="1"/>
</dbReference>
<reference evidence="2 3" key="1">
    <citation type="submission" date="2016-11" db="EMBL/GenBank/DDBJ databases">
        <authorList>
            <person name="Jaros S."/>
            <person name="Januszkiewicz K."/>
            <person name="Wedrychowicz H."/>
        </authorList>
    </citation>
    <scope>NUCLEOTIDE SEQUENCE [LARGE SCALE GENOMIC DNA]</scope>
    <source>
        <strain evidence="2 3">DSM 27063</strain>
    </source>
</reference>
<dbReference type="InterPro" id="IPR035093">
    <property type="entry name" value="RelE/ParE_toxin_dom_sf"/>
</dbReference>
<organism evidence="2 3">
    <name type="scientific">Tangfeifania diversioriginum</name>
    <dbReference type="NCBI Taxonomy" id="1168035"/>
    <lineage>
        <taxon>Bacteria</taxon>
        <taxon>Pseudomonadati</taxon>
        <taxon>Bacteroidota</taxon>
        <taxon>Bacteroidia</taxon>
        <taxon>Marinilabiliales</taxon>
        <taxon>Prolixibacteraceae</taxon>
        <taxon>Tangfeifania</taxon>
    </lineage>
</organism>
<accession>A0A1M6N873</accession>
<dbReference type="InterPro" id="IPR007712">
    <property type="entry name" value="RelE/ParE_toxin"/>
</dbReference>
<protein>
    <submittedName>
        <fullName evidence="2">Plasmid stabilization system protein ParE</fullName>
    </submittedName>
</protein>
<dbReference type="AlphaFoldDB" id="A0A1M6N873"/>
<name>A0A1M6N873_9BACT</name>
<keyword evidence="1" id="KW-1277">Toxin-antitoxin system</keyword>
<dbReference type="EMBL" id="FQZE01000040">
    <property type="protein sequence ID" value="SHJ91862.1"/>
    <property type="molecule type" value="Genomic_DNA"/>
</dbReference>